<dbReference type="GO" id="GO:0000455">
    <property type="term" value="P:enzyme-directed rRNA pseudouridine synthesis"/>
    <property type="evidence" value="ECO:0007669"/>
    <property type="project" value="TreeGrafter"/>
</dbReference>
<sequence length="470" mass="51808">MKATNPCCSCWALPPSGRIRYSRGNNSMRGDVRMFVSTSSSSQTNDLVEQIRESYLARETDGVLDLLLSSPSSLITTTKNDMEPMVDVHETLIPSILEAMSDENKGSIASVMNAVIGACCFLATDNTALKGEEEKAVISKRVQDLMIGYDELQKNMGVAPDIVSYSLAYSALECVPNYQDLASTILVTALKQSKKQSGSKRRKTMASMRRKPPSTFKEAEPTLRRMLGSSFDVLLENDDLAVINKPSGVPCFHKKTTTAGKIKKARQKDKTDTSSSLSDISLEDALVSCNVALSTLNPDALGLVHRLDRGSSGCLILAKTDAVHARLMAEFFLRRTTKTYVALLQESSTSSMKEEGLIEHPVHGRPAKSKYRVLERNQSSGLSLVEFEIFTGRKHQIRVHAAEALSSPVFNDNKYGKNEDKSSSMGKQKQEDPKEQFFLHARRLTIPRLGIDVEAPIPCSWLDDVFTGKV</sequence>
<comment type="similarity">
    <text evidence="1">Belongs to the pseudouridine synthase RluA family.</text>
</comment>
<dbReference type="InterPro" id="IPR006145">
    <property type="entry name" value="PsdUridine_synth_RsuA/RluA"/>
</dbReference>
<feature type="region of interest" description="Disordered" evidence="2">
    <location>
        <begin position="412"/>
        <end position="434"/>
    </location>
</feature>
<evidence type="ECO:0000256" key="2">
    <source>
        <dbReference type="SAM" id="MobiDB-lite"/>
    </source>
</evidence>
<keyword evidence="5" id="KW-1185">Reference proteome</keyword>
<dbReference type="GO" id="GO:0003723">
    <property type="term" value="F:RNA binding"/>
    <property type="evidence" value="ECO:0007669"/>
    <property type="project" value="InterPro"/>
</dbReference>
<dbReference type="Pfam" id="PF00849">
    <property type="entry name" value="PseudoU_synth_2"/>
    <property type="match status" value="1"/>
</dbReference>
<organism evidence="4 5">
    <name type="scientific">Nitzschia inconspicua</name>
    <dbReference type="NCBI Taxonomy" id="303405"/>
    <lineage>
        <taxon>Eukaryota</taxon>
        <taxon>Sar</taxon>
        <taxon>Stramenopiles</taxon>
        <taxon>Ochrophyta</taxon>
        <taxon>Bacillariophyta</taxon>
        <taxon>Bacillariophyceae</taxon>
        <taxon>Bacillariophycidae</taxon>
        <taxon>Bacillariales</taxon>
        <taxon>Bacillariaceae</taxon>
        <taxon>Nitzschia</taxon>
    </lineage>
</organism>
<reference evidence="4" key="1">
    <citation type="journal article" date="2021" name="Sci. Rep.">
        <title>Diploid genomic architecture of Nitzschia inconspicua, an elite biomass production diatom.</title>
        <authorList>
            <person name="Oliver A."/>
            <person name="Podell S."/>
            <person name="Pinowska A."/>
            <person name="Traller J.C."/>
            <person name="Smith S.R."/>
            <person name="McClure R."/>
            <person name="Beliaev A."/>
            <person name="Bohutskyi P."/>
            <person name="Hill E.A."/>
            <person name="Rabines A."/>
            <person name="Zheng H."/>
            <person name="Allen L.Z."/>
            <person name="Kuo A."/>
            <person name="Grigoriev I.V."/>
            <person name="Allen A.E."/>
            <person name="Hazlebeck D."/>
            <person name="Allen E.E."/>
        </authorList>
    </citation>
    <scope>NUCLEOTIDE SEQUENCE</scope>
    <source>
        <strain evidence="4">Hildebrandi</strain>
    </source>
</reference>
<feature type="compositionally biased region" description="Basic and acidic residues" evidence="2">
    <location>
        <begin position="414"/>
        <end position="434"/>
    </location>
</feature>
<dbReference type="GO" id="GO:0009982">
    <property type="term" value="F:pseudouridine synthase activity"/>
    <property type="evidence" value="ECO:0007669"/>
    <property type="project" value="InterPro"/>
</dbReference>
<dbReference type="InterPro" id="IPR050188">
    <property type="entry name" value="RluA_PseudoU_synthase"/>
</dbReference>
<evidence type="ECO:0000259" key="3">
    <source>
        <dbReference type="Pfam" id="PF00849"/>
    </source>
</evidence>
<feature type="domain" description="Pseudouridine synthase RsuA/RluA-like" evidence="3">
    <location>
        <begin position="239"/>
        <end position="402"/>
    </location>
</feature>
<evidence type="ECO:0000313" key="5">
    <source>
        <dbReference type="Proteomes" id="UP000693970"/>
    </source>
</evidence>
<proteinExistence type="inferred from homology"/>
<dbReference type="EMBL" id="JAGRRH010000013">
    <property type="protein sequence ID" value="KAG7361631.1"/>
    <property type="molecule type" value="Genomic_DNA"/>
</dbReference>
<evidence type="ECO:0000313" key="4">
    <source>
        <dbReference type="EMBL" id="KAG7361631.1"/>
    </source>
</evidence>
<dbReference type="Proteomes" id="UP000693970">
    <property type="component" value="Unassembled WGS sequence"/>
</dbReference>
<accession>A0A9K3PW55</accession>
<dbReference type="OrthoDB" id="418349at2759"/>
<dbReference type="PANTHER" id="PTHR21600">
    <property type="entry name" value="MITOCHONDRIAL RNA PSEUDOURIDINE SYNTHASE"/>
    <property type="match status" value="1"/>
</dbReference>
<dbReference type="PANTHER" id="PTHR21600:SF87">
    <property type="entry name" value="RNA PSEUDOURIDYLATE SYNTHASE DOMAIN-CONTAINING PROTEIN 1"/>
    <property type="match status" value="1"/>
</dbReference>
<reference evidence="4" key="2">
    <citation type="submission" date="2021-04" db="EMBL/GenBank/DDBJ databases">
        <authorList>
            <person name="Podell S."/>
        </authorList>
    </citation>
    <scope>NUCLEOTIDE SEQUENCE</scope>
    <source>
        <strain evidence="4">Hildebrandi</strain>
    </source>
</reference>
<dbReference type="CDD" id="cd02869">
    <property type="entry name" value="PseudoU_synth_RluA_like"/>
    <property type="match status" value="1"/>
</dbReference>
<evidence type="ECO:0000256" key="1">
    <source>
        <dbReference type="ARBA" id="ARBA00010876"/>
    </source>
</evidence>
<dbReference type="AlphaFoldDB" id="A0A9K3PW55"/>
<protein>
    <submittedName>
        <fullName evidence="4">RluA family pseudouridine synthase</fullName>
    </submittedName>
</protein>
<comment type="caution">
    <text evidence="4">The sequence shown here is derived from an EMBL/GenBank/DDBJ whole genome shotgun (WGS) entry which is preliminary data.</text>
</comment>
<feature type="region of interest" description="Disordered" evidence="2">
    <location>
        <begin position="195"/>
        <end position="218"/>
    </location>
</feature>
<feature type="compositionally biased region" description="Basic residues" evidence="2">
    <location>
        <begin position="195"/>
        <end position="212"/>
    </location>
</feature>
<name>A0A9K3PW55_9STRA</name>
<gene>
    <name evidence="4" type="ORF">IV203_036732</name>
</gene>